<dbReference type="InterPro" id="IPR001789">
    <property type="entry name" value="Sig_transdc_resp-reg_receiver"/>
</dbReference>
<evidence type="ECO:0000259" key="2">
    <source>
        <dbReference type="PROSITE" id="PS50110"/>
    </source>
</evidence>
<dbReference type="Pfam" id="PF00072">
    <property type="entry name" value="Response_reg"/>
    <property type="match status" value="1"/>
</dbReference>
<dbReference type="Gene3D" id="3.30.70.270">
    <property type="match status" value="1"/>
</dbReference>
<dbReference type="PANTHER" id="PTHR44757:SF2">
    <property type="entry name" value="BIOFILM ARCHITECTURE MAINTENANCE PROTEIN MBAA"/>
    <property type="match status" value="1"/>
</dbReference>
<gene>
    <name evidence="5" type="ORF">NP596_00105</name>
</gene>
<dbReference type="InterPro" id="IPR011006">
    <property type="entry name" value="CheY-like_superfamily"/>
</dbReference>
<dbReference type="CDD" id="cd00156">
    <property type="entry name" value="REC"/>
    <property type="match status" value="1"/>
</dbReference>
<evidence type="ECO:0000259" key="3">
    <source>
        <dbReference type="PROSITE" id="PS50883"/>
    </source>
</evidence>
<dbReference type="PROSITE" id="PS50883">
    <property type="entry name" value="EAL"/>
    <property type="match status" value="1"/>
</dbReference>
<dbReference type="InterPro" id="IPR029787">
    <property type="entry name" value="Nucleotide_cyclase"/>
</dbReference>
<dbReference type="InterPro" id="IPR043128">
    <property type="entry name" value="Rev_trsase/Diguanyl_cyclase"/>
</dbReference>
<dbReference type="SUPFAM" id="SSF141868">
    <property type="entry name" value="EAL domain-like"/>
    <property type="match status" value="1"/>
</dbReference>
<dbReference type="InterPro" id="IPR000160">
    <property type="entry name" value="GGDEF_dom"/>
</dbReference>
<dbReference type="Proteomes" id="UP001524586">
    <property type="component" value="Unassembled WGS sequence"/>
</dbReference>
<dbReference type="SMART" id="SM00052">
    <property type="entry name" value="EAL"/>
    <property type="match status" value="1"/>
</dbReference>
<protein>
    <submittedName>
        <fullName evidence="5">EAL domain-containing protein</fullName>
    </submittedName>
</protein>
<evidence type="ECO:0000256" key="1">
    <source>
        <dbReference type="PROSITE-ProRule" id="PRU00169"/>
    </source>
</evidence>
<feature type="domain" description="GGDEF" evidence="4">
    <location>
        <begin position="171"/>
        <end position="309"/>
    </location>
</feature>
<dbReference type="PROSITE" id="PS50110">
    <property type="entry name" value="RESPONSE_REGULATORY"/>
    <property type="match status" value="1"/>
</dbReference>
<dbReference type="InterPro" id="IPR052155">
    <property type="entry name" value="Biofilm_reg_signaling"/>
</dbReference>
<dbReference type="InterPro" id="IPR035919">
    <property type="entry name" value="EAL_sf"/>
</dbReference>
<feature type="modified residue" description="4-aspartylphosphate" evidence="1">
    <location>
        <position position="57"/>
    </location>
</feature>
<dbReference type="PROSITE" id="PS50887">
    <property type="entry name" value="GGDEF"/>
    <property type="match status" value="1"/>
</dbReference>
<organism evidence="5 6">
    <name type="scientific">Methylomonas rivi</name>
    <dbReference type="NCBI Taxonomy" id="2952226"/>
    <lineage>
        <taxon>Bacteria</taxon>
        <taxon>Pseudomonadati</taxon>
        <taxon>Pseudomonadota</taxon>
        <taxon>Gammaproteobacteria</taxon>
        <taxon>Methylococcales</taxon>
        <taxon>Methylococcaceae</taxon>
        <taxon>Methylomonas</taxon>
    </lineage>
</organism>
<dbReference type="CDD" id="cd01949">
    <property type="entry name" value="GGDEF"/>
    <property type="match status" value="1"/>
</dbReference>
<dbReference type="SUPFAM" id="SSF52172">
    <property type="entry name" value="CheY-like"/>
    <property type="match status" value="1"/>
</dbReference>
<feature type="domain" description="EAL" evidence="3">
    <location>
        <begin position="318"/>
        <end position="572"/>
    </location>
</feature>
<dbReference type="InterPro" id="IPR001633">
    <property type="entry name" value="EAL_dom"/>
</dbReference>
<keyword evidence="1" id="KW-0597">Phosphoprotein</keyword>
<evidence type="ECO:0000313" key="5">
    <source>
        <dbReference type="EMBL" id="MCQ8126840.1"/>
    </source>
</evidence>
<sequence length="582" mass="65789">MTKPLSVLLIEDSEDDAMLLERELRLGGYLPALHRIDSAIQLDTALKKTDWDVIITDHNLPGFSSESALRMVHEAELDIPIIIVSGSIGEEAAVRAMKAGASDYIMKDNMARLLPAIERELRDAEVRRRQRESEKTIRHLAFYDPLTQLPNRRLLMDRLEHALLSSARSKHYGALLYLDMDHFKNLNDTKGHHYGDILLKQVAMQLKSCVRDEDTVARLGGDEFVVMLEDLGLDADHAAIQAKVIGDKIVATLNQPCLLNNYEHYSSCSIGVALFHGDKSQLDHLLTQADTSMYEAKKAGRNTLRFFDPTMQKTLEERVDMENALRQAISKQQFQLFYQIQVDTQGYPLGAEALIRWRHDSMGMIPPSDFIPLAEETNQIETIGQWVLETACLQVKAWADCPFRQHLTIAVNVSAQQFKQHNFVDIVQKTAERIGIDPAKLKLELTESMVLINVEDAIAKMKRLRALGFYLSLDDFGTGYSSLSYLKRLPFNQIKIDRSFIVSATFDSNDAFLVHIVISMGQKFGMDVVAEGVETQEQFELLEILDCKAFQGYLFGKPMPIEDFETFLLSLPNPSTATTYIA</sequence>
<name>A0ABT1TZ42_9GAMM</name>
<dbReference type="Pfam" id="PF00990">
    <property type="entry name" value="GGDEF"/>
    <property type="match status" value="1"/>
</dbReference>
<dbReference type="SMART" id="SM00267">
    <property type="entry name" value="GGDEF"/>
    <property type="match status" value="1"/>
</dbReference>
<keyword evidence="6" id="KW-1185">Reference proteome</keyword>
<accession>A0ABT1TZ42</accession>
<dbReference type="SUPFAM" id="SSF55073">
    <property type="entry name" value="Nucleotide cyclase"/>
    <property type="match status" value="1"/>
</dbReference>
<dbReference type="CDD" id="cd01948">
    <property type="entry name" value="EAL"/>
    <property type="match status" value="1"/>
</dbReference>
<feature type="domain" description="Response regulatory" evidence="2">
    <location>
        <begin position="6"/>
        <end position="122"/>
    </location>
</feature>
<dbReference type="Pfam" id="PF00563">
    <property type="entry name" value="EAL"/>
    <property type="match status" value="1"/>
</dbReference>
<evidence type="ECO:0000313" key="6">
    <source>
        <dbReference type="Proteomes" id="UP001524586"/>
    </source>
</evidence>
<comment type="caution">
    <text evidence="5">The sequence shown here is derived from an EMBL/GenBank/DDBJ whole genome shotgun (WGS) entry which is preliminary data.</text>
</comment>
<reference evidence="5 6" key="1">
    <citation type="submission" date="2022-07" db="EMBL/GenBank/DDBJ databases">
        <title>Methylomonas rivi sp. nov., Methylomonas rosea sp. nov., Methylomonas aureus sp. nov. and Methylomonas subterranea sp. nov., four novel methanotrophs isolated from a freshwater creek and the deep terrestrial subsurface.</title>
        <authorList>
            <person name="Abin C."/>
            <person name="Sankaranarayanan K."/>
            <person name="Garner C."/>
            <person name="Sindelar R."/>
            <person name="Kotary K."/>
            <person name="Garner R."/>
            <person name="Barclay S."/>
            <person name="Lawson P."/>
            <person name="Krumholz L."/>
        </authorList>
    </citation>
    <scope>NUCLEOTIDE SEQUENCE [LARGE SCALE GENOMIC DNA]</scope>
    <source>
        <strain evidence="5 6">WSC-6</strain>
    </source>
</reference>
<dbReference type="Gene3D" id="3.20.20.450">
    <property type="entry name" value="EAL domain"/>
    <property type="match status" value="1"/>
</dbReference>
<evidence type="ECO:0000259" key="4">
    <source>
        <dbReference type="PROSITE" id="PS50887"/>
    </source>
</evidence>
<proteinExistence type="predicted"/>
<dbReference type="PANTHER" id="PTHR44757">
    <property type="entry name" value="DIGUANYLATE CYCLASE DGCP"/>
    <property type="match status" value="1"/>
</dbReference>
<dbReference type="EMBL" id="JANIBK010000001">
    <property type="protein sequence ID" value="MCQ8126840.1"/>
    <property type="molecule type" value="Genomic_DNA"/>
</dbReference>
<dbReference type="NCBIfam" id="TIGR00254">
    <property type="entry name" value="GGDEF"/>
    <property type="match status" value="1"/>
</dbReference>
<dbReference type="RefSeq" id="WP_256613163.1">
    <property type="nucleotide sequence ID" value="NZ_JANIBK010000001.1"/>
</dbReference>
<dbReference type="Gene3D" id="3.40.50.2300">
    <property type="match status" value="1"/>
</dbReference>
<dbReference type="SMART" id="SM00448">
    <property type="entry name" value="REC"/>
    <property type="match status" value="1"/>
</dbReference>